<feature type="domain" description="2EXR" evidence="1">
    <location>
        <begin position="16"/>
        <end position="136"/>
    </location>
</feature>
<reference evidence="2" key="1">
    <citation type="submission" date="2021-07" db="EMBL/GenBank/DDBJ databases">
        <authorList>
            <person name="Durling M."/>
        </authorList>
    </citation>
    <scope>NUCLEOTIDE SEQUENCE</scope>
</reference>
<sequence>MDTTSSEHPPDAEPSFTLFSLLPPELRERIWRTSAFPRIVHLKKARSKTNKCSRVWSQTSIEEPEMMGFFDLDNQPRTARNLGGPVSPWGFKSNSIPPLLLACKESNALARQIYTLSFESPEMSPTTWFNFETDILYLDWNFDFSASYEDESVHDTSECFDYHPEDIAGRSKVKNLAIFIPDCLIYRAWLVDYVLEEFCNVQSFKLVYPAHRFWDCDQSDLVFLEWDEVAELQKWVPYSQNFTERRTAGLLNPRFTLSYRWTFNYYCWRSIEEINEGYSDPSFRSDQRRLPRFRELYLQCKPVVPREIKLRILEELQEYEDDRSSKLEITLTSDNHKPIVVSATLQTTFLDLILKFCQAKGTDIEVKNGKVPVDLYEDGKDLISQTNNTLYMYYEGGRWRSLKTMRKMLFNLVFRKTEQRQHDSHGQI</sequence>
<dbReference type="InterPro" id="IPR045518">
    <property type="entry name" value="2EXR"/>
</dbReference>
<proteinExistence type="predicted"/>
<dbReference type="EMBL" id="CAJVRL010000081">
    <property type="protein sequence ID" value="CAG8958028.1"/>
    <property type="molecule type" value="Genomic_DNA"/>
</dbReference>
<dbReference type="Pfam" id="PF20150">
    <property type="entry name" value="2EXR"/>
    <property type="match status" value="1"/>
</dbReference>
<evidence type="ECO:0000259" key="1">
    <source>
        <dbReference type="Pfam" id="PF20150"/>
    </source>
</evidence>
<dbReference type="PANTHER" id="PTHR35910:SF6">
    <property type="entry name" value="2EXR DOMAIN-CONTAINING PROTEIN"/>
    <property type="match status" value="1"/>
</dbReference>
<dbReference type="Proteomes" id="UP000696280">
    <property type="component" value="Unassembled WGS sequence"/>
</dbReference>
<organism evidence="2 3">
    <name type="scientific">Hymenoscyphus fraxineus</name>
    <dbReference type="NCBI Taxonomy" id="746836"/>
    <lineage>
        <taxon>Eukaryota</taxon>
        <taxon>Fungi</taxon>
        <taxon>Dikarya</taxon>
        <taxon>Ascomycota</taxon>
        <taxon>Pezizomycotina</taxon>
        <taxon>Leotiomycetes</taxon>
        <taxon>Helotiales</taxon>
        <taxon>Helotiaceae</taxon>
        <taxon>Hymenoscyphus</taxon>
    </lineage>
</organism>
<name>A0A9N9PWP9_9HELO</name>
<evidence type="ECO:0000313" key="2">
    <source>
        <dbReference type="EMBL" id="CAG8958028.1"/>
    </source>
</evidence>
<evidence type="ECO:0000313" key="3">
    <source>
        <dbReference type="Proteomes" id="UP000696280"/>
    </source>
</evidence>
<protein>
    <recommendedName>
        <fullName evidence="1">2EXR domain-containing protein</fullName>
    </recommendedName>
</protein>
<gene>
    <name evidence="2" type="ORF">HYFRA_00000372</name>
</gene>
<keyword evidence="3" id="KW-1185">Reference proteome</keyword>
<accession>A0A9N9PWP9</accession>
<comment type="caution">
    <text evidence="2">The sequence shown here is derived from an EMBL/GenBank/DDBJ whole genome shotgun (WGS) entry which is preliminary data.</text>
</comment>
<dbReference type="PANTHER" id="PTHR35910">
    <property type="entry name" value="2EXR DOMAIN-CONTAINING PROTEIN"/>
    <property type="match status" value="1"/>
</dbReference>
<dbReference type="OrthoDB" id="3513892at2759"/>
<dbReference type="AlphaFoldDB" id="A0A9N9PWP9"/>